<comment type="caution">
    <text evidence="2">The sequence shown here is derived from an EMBL/GenBank/DDBJ whole genome shotgun (WGS) entry which is preliminary data.</text>
</comment>
<feature type="compositionally biased region" description="Basic residues" evidence="1">
    <location>
        <begin position="20"/>
        <end position="32"/>
    </location>
</feature>
<feature type="region of interest" description="Disordered" evidence="1">
    <location>
        <begin position="61"/>
        <end position="154"/>
    </location>
</feature>
<keyword evidence="3" id="KW-1185">Reference proteome</keyword>
<organism evidence="2 3">
    <name type="scientific">Panicum virgatum</name>
    <name type="common">Blackwell switchgrass</name>
    <dbReference type="NCBI Taxonomy" id="38727"/>
    <lineage>
        <taxon>Eukaryota</taxon>
        <taxon>Viridiplantae</taxon>
        <taxon>Streptophyta</taxon>
        <taxon>Embryophyta</taxon>
        <taxon>Tracheophyta</taxon>
        <taxon>Spermatophyta</taxon>
        <taxon>Magnoliopsida</taxon>
        <taxon>Liliopsida</taxon>
        <taxon>Poales</taxon>
        <taxon>Poaceae</taxon>
        <taxon>PACMAD clade</taxon>
        <taxon>Panicoideae</taxon>
        <taxon>Panicodae</taxon>
        <taxon>Paniceae</taxon>
        <taxon>Panicinae</taxon>
        <taxon>Panicum</taxon>
        <taxon>Panicum sect. Hiantes</taxon>
    </lineage>
</organism>
<sequence length="154" mass="17454">MSDRTDWPQVELEYKLLPPKQKRAASRPRVVRIRGSAEQRANKKKVRCRRCKGFGHFAKTCKLAEPTKDDDGVDEASTEASLKRVREEDEEPSETPKKKQKKAPSAKKQKKAPSAKKQAPKKKKKTPLKKKLKKAASAPKARVARSLKNWLGVE</sequence>
<feature type="region of interest" description="Disordered" evidence="1">
    <location>
        <begin position="17"/>
        <end position="46"/>
    </location>
</feature>
<evidence type="ECO:0000313" key="3">
    <source>
        <dbReference type="Proteomes" id="UP000823388"/>
    </source>
</evidence>
<dbReference type="EMBL" id="CM029053">
    <property type="protein sequence ID" value="KAG2551421.1"/>
    <property type="molecule type" value="Genomic_DNA"/>
</dbReference>
<evidence type="ECO:0000256" key="1">
    <source>
        <dbReference type="SAM" id="MobiDB-lite"/>
    </source>
</evidence>
<name>A0A8T0NN95_PANVG</name>
<dbReference type="SUPFAM" id="SSF57756">
    <property type="entry name" value="Retrovirus zinc finger-like domains"/>
    <property type="match status" value="1"/>
</dbReference>
<evidence type="ECO:0008006" key="4">
    <source>
        <dbReference type="Google" id="ProtNLM"/>
    </source>
</evidence>
<dbReference type="AlphaFoldDB" id="A0A8T0NN95"/>
<dbReference type="GO" id="GO:0008270">
    <property type="term" value="F:zinc ion binding"/>
    <property type="evidence" value="ECO:0007669"/>
    <property type="project" value="InterPro"/>
</dbReference>
<dbReference type="Gene3D" id="4.10.60.10">
    <property type="entry name" value="Zinc finger, CCHC-type"/>
    <property type="match status" value="1"/>
</dbReference>
<proteinExistence type="predicted"/>
<accession>A0A8T0NN95</accession>
<dbReference type="InterPro" id="IPR036875">
    <property type="entry name" value="Znf_CCHC_sf"/>
</dbReference>
<protein>
    <recommendedName>
        <fullName evidence="4">CCHC-type domain-containing protein</fullName>
    </recommendedName>
</protein>
<evidence type="ECO:0000313" key="2">
    <source>
        <dbReference type="EMBL" id="KAG2551421.1"/>
    </source>
</evidence>
<dbReference type="Proteomes" id="UP000823388">
    <property type="component" value="Chromosome 9K"/>
</dbReference>
<gene>
    <name evidence="2" type="ORF">PVAP13_9KG390001</name>
</gene>
<dbReference type="GO" id="GO:0003676">
    <property type="term" value="F:nucleic acid binding"/>
    <property type="evidence" value="ECO:0007669"/>
    <property type="project" value="InterPro"/>
</dbReference>
<reference evidence="2" key="1">
    <citation type="submission" date="2020-05" db="EMBL/GenBank/DDBJ databases">
        <title>WGS assembly of Panicum virgatum.</title>
        <authorList>
            <person name="Lovell J.T."/>
            <person name="Jenkins J."/>
            <person name="Shu S."/>
            <person name="Juenger T.E."/>
            <person name="Schmutz J."/>
        </authorList>
    </citation>
    <scope>NUCLEOTIDE SEQUENCE</scope>
    <source>
        <strain evidence="2">AP13</strain>
    </source>
</reference>
<feature type="compositionally biased region" description="Basic residues" evidence="1">
    <location>
        <begin position="98"/>
        <end position="134"/>
    </location>
</feature>